<dbReference type="AlphaFoldDB" id="A0A1L3JD79"/>
<keyword evidence="3" id="KW-1185">Reference proteome</keyword>
<dbReference type="InterPro" id="IPR007607">
    <property type="entry name" value="BacA/B"/>
</dbReference>
<dbReference type="EMBL" id="CP018154">
    <property type="protein sequence ID" value="APG63086.1"/>
    <property type="molecule type" value="Genomic_DNA"/>
</dbReference>
<gene>
    <name evidence="2" type="ORF">LPB140_10155</name>
</gene>
<dbReference type="Proteomes" id="UP000242561">
    <property type="component" value="Chromosome"/>
</dbReference>
<reference evidence="2 3" key="1">
    <citation type="submission" date="2016-11" db="EMBL/GenBank/DDBJ databases">
        <title>Sphingorhabdus sp. LPB0140, isolated from marine environment.</title>
        <authorList>
            <person name="Kim E."/>
            <person name="Yi H."/>
        </authorList>
    </citation>
    <scope>NUCLEOTIDE SEQUENCE [LARGE SCALE GENOMIC DNA]</scope>
    <source>
        <strain evidence="2 3">LPB0140</strain>
    </source>
</reference>
<protein>
    <recommendedName>
        <fullName evidence="4">Polymer-forming cytoskeletal protein</fullName>
    </recommendedName>
</protein>
<dbReference type="OrthoDB" id="5738271at2"/>
<organism evidence="2 3">
    <name type="scientific">Sphingorhabdus lutea</name>
    <dbReference type="NCBI Taxonomy" id="1913578"/>
    <lineage>
        <taxon>Bacteria</taxon>
        <taxon>Pseudomonadati</taxon>
        <taxon>Pseudomonadota</taxon>
        <taxon>Alphaproteobacteria</taxon>
        <taxon>Sphingomonadales</taxon>
        <taxon>Sphingomonadaceae</taxon>
        <taxon>Sphingorhabdus</taxon>
    </lineage>
</organism>
<evidence type="ECO:0000256" key="1">
    <source>
        <dbReference type="ARBA" id="ARBA00044755"/>
    </source>
</evidence>
<name>A0A1L3JD79_9SPHN</name>
<evidence type="ECO:0000313" key="3">
    <source>
        <dbReference type="Proteomes" id="UP000242561"/>
    </source>
</evidence>
<evidence type="ECO:0008006" key="4">
    <source>
        <dbReference type="Google" id="ProtNLM"/>
    </source>
</evidence>
<dbReference type="KEGG" id="sphl:LPB140_10155"/>
<dbReference type="RefSeq" id="WP_072559738.1">
    <property type="nucleotide sequence ID" value="NZ_CP018154.1"/>
</dbReference>
<evidence type="ECO:0000313" key="2">
    <source>
        <dbReference type="EMBL" id="APG63086.1"/>
    </source>
</evidence>
<dbReference type="Pfam" id="PF04519">
    <property type="entry name" value="Bactofilin"/>
    <property type="match status" value="1"/>
</dbReference>
<sequence>MFSKSKAATAQVTAPVKAQNKMGSHTFSVIASDVEIIGNLSAKVDLHIDGKIEGDVQCGALVQGSDSIIKGKVTAENARLAGVVEGSIHARDLIIEAQARIQGDVVYETLTIEQGSKVDGKLQHASAGGAPNIHKATINAPKDALDLGGKEQAA</sequence>
<comment type="similarity">
    <text evidence="1">Belongs to the bactofilin family.</text>
</comment>
<dbReference type="PANTHER" id="PTHR35024">
    <property type="entry name" value="HYPOTHETICAL CYTOSOLIC PROTEIN"/>
    <property type="match status" value="1"/>
</dbReference>
<dbReference type="STRING" id="1913578.LPB140_10155"/>
<accession>A0A1L3JD79</accession>
<dbReference type="PANTHER" id="PTHR35024:SF4">
    <property type="entry name" value="POLYMER-FORMING CYTOSKELETAL PROTEIN"/>
    <property type="match status" value="1"/>
</dbReference>
<proteinExistence type="inferred from homology"/>